<feature type="chain" id="PRO_5036115882" evidence="1">
    <location>
        <begin position="20"/>
        <end position="135"/>
    </location>
</feature>
<evidence type="ECO:0000313" key="5">
    <source>
        <dbReference type="Proteomes" id="UP000332933"/>
    </source>
</evidence>
<dbReference type="PANTHER" id="PTHR34737:SF2">
    <property type="entry name" value="EF-HAND DOMAIN-CONTAINING PROTEIN"/>
    <property type="match status" value="1"/>
</dbReference>
<keyword evidence="1" id="KW-0732">Signal</keyword>
<sequence length="135" mass="14050">MKCTAAGMIAAVVVMTTEAFESYRLRIPNGLKVDGVTAVGHVNKVGGGRPTDFGVDFERAGSKWTKALCEKDSDGDGATNGEELGDPCCTWKVGLPVRANPTSPGHNNKFTAADLAALKCDVDASSAKTSSTDEL</sequence>
<evidence type="ECO:0000256" key="1">
    <source>
        <dbReference type="SAM" id="SignalP"/>
    </source>
</evidence>
<dbReference type="AlphaFoldDB" id="A0A485K5Z3"/>
<dbReference type="EMBL" id="VJMH01000089">
    <property type="protein sequence ID" value="KAF0719154.1"/>
    <property type="molecule type" value="Genomic_DNA"/>
</dbReference>
<proteinExistence type="predicted"/>
<dbReference type="Pfam" id="PF24784">
    <property type="entry name" value="Temptin_C"/>
    <property type="match status" value="1"/>
</dbReference>
<keyword evidence="5" id="KW-1185">Reference proteome</keyword>
<name>A0A485K5Z3_9STRA</name>
<evidence type="ECO:0000313" key="4">
    <source>
        <dbReference type="EMBL" id="VFT78463.1"/>
    </source>
</evidence>
<dbReference type="EMBL" id="CAADRA010000089">
    <property type="protein sequence ID" value="VFT78463.1"/>
    <property type="molecule type" value="Genomic_DNA"/>
</dbReference>
<accession>A0A485K5Z3</accession>
<feature type="domain" description="Temptin Cys/Cys disulfide" evidence="2">
    <location>
        <begin position="18"/>
        <end position="105"/>
    </location>
</feature>
<dbReference type="InterPro" id="IPR057626">
    <property type="entry name" value="S-S_Temptin"/>
</dbReference>
<dbReference type="OrthoDB" id="129121at2759"/>
<protein>
    <submittedName>
        <fullName evidence="4">Aste57867_1244 protein</fullName>
    </submittedName>
</protein>
<dbReference type="PANTHER" id="PTHR34737">
    <property type="entry name" value="EF-HAND DOMAIN-CONTAINING PROTEIN"/>
    <property type="match status" value="1"/>
</dbReference>
<dbReference type="InterPro" id="IPR055313">
    <property type="entry name" value="Temptin-like"/>
</dbReference>
<evidence type="ECO:0000313" key="3">
    <source>
        <dbReference type="EMBL" id="KAF0719154.1"/>
    </source>
</evidence>
<reference evidence="4 5" key="1">
    <citation type="submission" date="2019-03" db="EMBL/GenBank/DDBJ databases">
        <authorList>
            <person name="Gaulin E."/>
            <person name="Dumas B."/>
        </authorList>
    </citation>
    <scope>NUCLEOTIDE SEQUENCE [LARGE SCALE GENOMIC DNA]</scope>
    <source>
        <strain evidence="4">CBS 568.67</strain>
    </source>
</reference>
<evidence type="ECO:0000259" key="2">
    <source>
        <dbReference type="Pfam" id="PF24784"/>
    </source>
</evidence>
<gene>
    <name evidence="4" type="primary">Aste57867_1244</name>
    <name evidence="3" type="ORF">As57867_001243</name>
    <name evidence="4" type="ORF">ASTE57867_1244</name>
</gene>
<reference evidence="3" key="2">
    <citation type="submission" date="2019-06" db="EMBL/GenBank/DDBJ databases">
        <title>Genomics analysis of Aphanomyces spp. identifies a new class of oomycete effector associated with host adaptation.</title>
        <authorList>
            <person name="Gaulin E."/>
        </authorList>
    </citation>
    <scope>NUCLEOTIDE SEQUENCE</scope>
    <source>
        <strain evidence="3">CBS 578.67</strain>
    </source>
</reference>
<organism evidence="4 5">
    <name type="scientific">Aphanomyces stellatus</name>
    <dbReference type="NCBI Taxonomy" id="120398"/>
    <lineage>
        <taxon>Eukaryota</taxon>
        <taxon>Sar</taxon>
        <taxon>Stramenopiles</taxon>
        <taxon>Oomycota</taxon>
        <taxon>Saprolegniomycetes</taxon>
        <taxon>Saprolegniales</taxon>
        <taxon>Verrucalvaceae</taxon>
        <taxon>Aphanomyces</taxon>
    </lineage>
</organism>
<feature type="signal peptide" evidence="1">
    <location>
        <begin position="1"/>
        <end position="19"/>
    </location>
</feature>
<dbReference type="Proteomes" id="UP000332933">
    <property type="component" value="Unassembled WGS sequence"/>
</dbReference>